<protein>
    <submittedName>
        <fullName evidence="1">Uncharacterized protein</fullName>
    </submittedName>
</protein>
<keyword evidence="2" id="KW-1185">Reference proteome</keyword>
<dbReference type="EMBL" id="LNYS01000006">
    <property type="protein sequence ID" value="KTD52273.1"/>
    <property type="molecule type" value="Genomic_DNA"/>
</dbReference>
<dbReference type="PATRIC" id="fig|45073.5.peg.1180"/>
<gene>
    <name evidence="1" type="ORF">Lqui_1117</name>
</gene>
<sequence length="67" mass="7628">MRRELIQSADGDSGLRCCINDIAVQSVFASVSETIQILTLFKIRFGLLHSVRKDERFSIEATMPLWN</sequence>
<name>A0A0W0Y5K9_9GAMM</name>
<organism evidence="1 2">
    <name type="scientific">Legionella quinlivanii</name>
    <dbReference type="NCBI Taxonomy" id="45073"/>
    <lineage>
        <taxon>Bacteria</taxon>
        <taxon>Pseudomonadati</taxon>
        <taxon>Pseudomonadota</taxon>
        <taxon>Gammaproteobacteria</taxon>
        <taxon>Legionellales</taxon>
        <taxon>Legionellaceae</taxon>
        <taxon>Legionella</taxon>
    </lineage>
</organism>
<accession>A0A0W0Y5K9</accession>
<comment type="caution">
    <text evidence="1">The sequence shown here is derived from an EMBL/GenBank/DDBJ whole genome shotgun (WGS) entry which is preliminary data.</text>
</comment>
<dbReference type="AlphaFoldDB" id="A0A0W0Y5K9"/>
<evidence type="ECO:0000313" key="2">
    <source>
        <dbReference type="Proteomes" id="UP000054618"/>
    </source>
</evidence>
<evidence type="ECO:0000313" key="1">
    <source>
        <dbReference type="EMBL" id="KTD52273.1"/>
    </source>
</evidence>
<dbReference type="Proteomes" id="UP000054618">
    <property type="component" value="Unassembled WGS sequence"/>
</dbReference>
<proteinExistence type="predicted"/>
<reference evidence="1 2" key="1">
    <citation type="submission" date="2015-11" db="EMBL/GenBank/DDBJ databases">
        <title>Genomic analysis of 38 Legionella species identifies large and diverse effector repertoires.</title>
        <authorList>
            <person name="Burstein D."/>
            <person name="Amaro F."/>
            <person name="Zusman T."/>
            <person name="Lifshitz Z."/>
            <person name="Cohen O."/>
            <person name="Gilbert J.A."/>
            <person name="Pupko T."/>
            <person name="Shuman H.A."/>
            <person name="Segal G."/>
        </authorList>
    </citation>
    <scope>NUCLEOTIDE SEQUENCE [LARGE SCALE GENOMIC DNA]</scope>
    <source>
        <strain evidence="1 2">CDC#1442-AUS-E</strain>
    </source>
</reference>